<feature type="compositionally biased region" description="Low complexity" evidence="13">
    <location>
        <begin position="645"/>
        <end position="657"/>
    </location>
</feature>
<feature type="binding site" evidence="11">
    <location>
        <position position="316"/>
    </location>
    <ligand>
        <name>Zn(2+)</name>
        <dbReference type="ChEBI" id="CHEBI:29105"/>
    </ligand>
</feature>
<dbReference type="GO" id="GO:0005634">
    <property type="term" value="C:nucleus"/>
    <property type="evidence" value="ECO:0007669"/>
    <property type="project" value="UniProtKB-SubCell"/>
</dbReference>
<evidence type="ECO:0000256" key="6">
    <source>
        <dbReference type="ARBA" id="ARBA00023015"/>
    </source>
</evidence>
<feature type="binding site" evidence="11">
    <location>
        <position position="252"/>
    </location>
    <ligand>
        <name>Zn(2+)</name>
        <dbReference type="ChEBI" id="CHEBI:29105"/>
    </ligand>
</feature>
<keyword evidence="10" id="KW-0539">Nucleus</keyword>
<evidence type="ECO:0000259" key="14">
    <source>
        <dbReference type="Pfam" id="PF00870"/>
    </source>
</evidence>
<feature type="region of interest" description="Disordered" evidence="13">
    <location>
        <begin position="367"/>
        <end position="456"/>
    </location>
</feature>
<accession>A0A5J4P127</accession>
<dbReference type="GO" id="GO:0046872">
    <property type="term" value="F:metal ion binding"/>
    <property type="evidence" value="ECO:0007669"/>
    <property type="project" value="UniProtKB-KW"/>
</dbReference>
<evidence type="ECO:0000256" key="5">
    <source>
        <dbReference type="ARBA" id="ARBA00022833"/>
    </source>
</evidence>
<evidence type="ECO:0000256" key="11">
    <source>
        <dbReference type="PIRSR" id="PIRSR602117-1"/>
    </source>
</evidence>
<comment type="cofactor">
    <cofactor evidence="11">
        <name>Zn(2+)</name>
        <dbReference type="ChEBI" id="CHEBI:29105"/>
    </cofactor>
    <text evidence="11">Binds 1 zinc ion per subunit.</text>
</comment>
<comment type="subcellular location">
    <subcellularLocation>
        <location evidence="1">Nucleus</location>
    </subcellularLocation>
</comment>
<dbReference type="InterPro" id="IPR002117">
    <property type="entry name" value="p53_tumour_suppressor"/>
</dbReference>
<keyword evidence="16" id="KW-1185">Reference proteome</keyword>
<feature type="binding site" evidence="11">
    <location>
        <position position="312"/>
    </location>
    <ligand>
        <name>Zn(2+)</name>
        <dbReference type="ChEBI" id="CHEBI:29105"/>
    </ligand>
</feature>
<reference evidence="15 16" key="1">
    <citation type="journal article" date="2019" name="Gigascience">
        <title>Whole-genome sequence of the oriental lung fluke Paragonimus westermani.</title>
        <authorList>
            <person name="Oey H."/>
            <person name="Zakrzewski M."/>
            <person name="Narain K."/>
            <person name="Devi K.R."/>
            <person name="Agatsuma T."/>
            <person name="Nawaratna S."/>
            <person name="Gobert G.N."/>
            <person name="Jones M.K."/>
            <person name="Ragan M.A."/>
            <person name="McManus D.P."/>
            <person name="Krause L."/>
        </authorList>
    </citation>
    <scope>NUCLEOTIDE SEQUENCE [LARGE SCALE GENOMIC DNA]</scope>
    <source>
        <strain evidence="15 16">IND2009</strain>
    </source>
</reference>
<dbReference type="GO" id="GO:0006915">
    <property type="term" value="P:apoptotic process"/>
    <property type="evidence" value="ECO:0007669"/>
    <property type="project" value="UniProtKB-KW"/>
</dbReference>
<evidence type="ECO:0000256" key="1">
    <source>
        <dbReference type="ARBA" id="ARBA00004123"/>
    </source>
</evidence>
<evidence type="ECO:0000256" key="8">
    <source>
        <dbReference type="ARBA" id="ARBA00023159"/>
    </source>
</evidence>
<keyword evidence="9" id="KW-0804">Transcription</keyword>
<organism evidence="15 16">
    <name type="scientific">Paragonimus westermani</name>
    <dbReference type="NCBI Taxonomy" id="34504"/>
    <lineage>
        <taxon>Eukaryota</taxon>
        <taxon>Metazoa</taxon>
        <taxon>Spiralia</taxon>
        <taxon>Lophotrochozoa</taxon>
        <taxon>Platyhelminthes</taxon>
        <taxon>Trematoda</taxon>
        <taxon>Digenea</taxon>
        <taxon>Plagiorchiida</taxon>
        <taxon>Troglotremata</taxon>
        <taxon>Troglotrematidae</taxon>
        <taxon>Paragonimus</taxon>
    </lineage>
</organism>
<keyword evidence="5 11" id="KW-0862">Zinc</keyword>
<feature type="compositionally biased region" description="Polar residues" evidence="13">
    <location>
        <begin position="635"/>
        <end position="644"/>
    </location>
</feature>
<dbReference type="SUPFAM" id="SSF49417">
    <property type="entry name" value="p53-like transcription factors"/>
    <property type="match status" value="1"/>
</dbReference>
<evidence type="ECO:0000256" key="12">
    <source>
        <dbReference type="PIRSR" id="PIRSR602117-2"/>
    </source>
</evidence>
<proteinExistence type="inferred from homology"/>
<feature type="compositionally biased region" description="Polar residues" evidence="13">
    <location>
        <begin position="406"/>
        <end position="448"/>
    </location>
</feature>
<dbReference type="Pfam" id="PF00870">
    <property type="entry name" value="P53"/>
    <property type="match status" value="1"/>
</dbReference>
<dbReference type="InterPro" id="IPR012346">
    <property type="entry name" value="p53/RUNT-type_TF_DNA-bd_sf"/>
</dbReference>
<evidence type="ECO:0000256" key="3">
    <source>
        <dbReference type="ARBA" id="ARBA00022703"/>
    </source>
</evidence>
<dbReference type="PANTHER" id="PTHR11447">
    <property type="entry name" value="CELLULAR TUMOR ANTIGEN P53"/>
    <property type="match status" value="1"/>
</dbReference>
<dbReference type="GO" id="GO:0000978">
    <property type="term" value="F:RNA polymerase II cis-regulatory region sequence-specific DNA binding"/>
    <property type="evidence" value="ECO:0007669"/>
    <property type="project" value="TreeGrafter"/>
</dbReference>
<dbReference type="Proteomes" id="UP000324629">
    <property type="component" value="Unassembled WGS sequence"/>
</dbReference>
<evidence type="ECO:0000256" key="2">
    <source>
        <dbReference type="ARBA" id="ARBA00006167"/>
    </source>
</evidence>
<evidence type="ECO:0000256" key="4">
    <source>
        <dbReference type="ARBA" id="ARBA00022723"/>
    </source>
</evidence>
<evidence type="ECO:0000256" key="9">
    <source>
        <dbReference type="ARBA" id="ARBA00023163"/>
    </source>
</evidence>
<sequence length="930" mass="102411">MEHVLPMPTESDHPICSSVQLLHPAVRPFEATSFPEHISQLLSGVHTTCTNESGVPTTSLHATERARTGLAFAMDLIRMPNNEYVVPYCKQESATTPTRSVSRNALNCSPTVTSTPGTFSRLPTRFNLSPTVYTDPESNATLRVEPVVDTAMPPKKLTSDDIPVLDSFPGYYGFDLYRPLCGDAYEATETKPSTAYFYFKDDQGWTNLYAKKTPTWWTLSYWCQRQPPEGSFIRLTPVYGTSDKQQEVIQRCFEDFMAMPTNSMARYSIVVVGNSLADYFFDPVTERLCVTLPYEKPKEGCEYSQFNGKFMCFNSCLYNGGQGNKKPLFLIITLERLVTGTDQTKGQCEVLGRQCIKFRSCACPKRDKENSERRTGDSTVYNPCTLSGKRRKESERTERQNKKLRVQNQEFIASTNTKATGSRQTTNCSSWGSPTQEQPNHETQSNSLDGGMDTRNGDLFVDSEIGGQSTIVHFNGESYHLLLVPAGLPGGIETLSGVRFGLIRTWLHPSSRSASKQSYLLGSEVLKPDIDAEKKLTVKTNDPEESYRTTLINSRMDVDNTLHQLSIVETQLASVLRERMLQSGQFQRIYHYGGDSTDSQPNSADAVGLGVGSIDESGNLAHEFPTACGVGPLSSDSGISTDMVHQQQRHQQQSHQQPPAQDRLTSLGLLQQTQLINDIFPVPPAAHRSSLSISSVNLNQPGAYDVDYSTRFSALSNNHIYMPPTSSANLRSSIGFAYPSDLMETYALVQQQVSASVPEATMLMDHQSVGKTLPAPPRITVSASELNPLINTSSNTLSANLNHALSSSAFYPPQYFSTRSSVSDQIPTILETFPRGHLGGTTVSASSGTHAHSCFYPTAGNGTISESLLLPEEVLSNYLEREKGYDETDGANPNLIRHSVSILHYVALVYLIQQGRFIAAGCNLISAGPA</sequence>
<feature type="region of interest" description="Disordered" evidence="13">
    <location>
        <begin position="635"/>
        <end position="660"/>
    </location>
</feature>
<keyword evidence="6" id="KW-0805">Transcription regulation</keyword>
<evidence type="ECO:0000256" key="13">
    <source>
        <dbReference type="SAM" id="MobiDB-lite"/>
    </source>
</evidence>
<comment type="similarity">
    <text evidence="2">Belongs to the p53 family.</text>
</comment>
<dbReference type="InterPro" id="IPR008967">
    <property type="entry name" value="p53-like_TF_DNA-bd_sf"/>
</dbReference>
<keyword evidence="8" id="KW-0010">Activator</keyword>
<comment type="caution">
    <text evidence="15">The sequence shown here is derived from an EMBL/GenBank/DDBJ whole genome shotgun (WGS) entry which is preliminary data.</text>
</comment>
<evidence type="ECO:0000256" key="7">
    <source>
        <dbReference type="ARBA" id="ARBA00023125"/>
    </source>
</evidence>
<dbReference type="GO" id="GO:0000981">
    <property type="term" value="F:DNA-binding transcription factor activity, RNA polymerase II-specific"/>
    <property type="evidence" value="ECO:0007669"/>
    <property type="project" value="TreeGrafter"/>
</dbReference>
<dbReference type="PRINTS" id="PR00386">
    <property type="entry name" value="P53SUPPRESSR"/>
</dbReference>
<dbReference type="InterPro" id="IPR011615">
    <property type="entry name" value="p53_DNA-bd"/>
</dbReference>
<dbReference type="Gene3D" id="2.60.40.720">
    <property type="match status" value="1"/>
</dbReference>
<name>A0A5J4P127_9TREM</name>
<feature type="site" description="Interaction with DNA" evidence="12">
    <location>
        <position position="191"/>
    </location>
</feature>
<keyword evidence="4 11" id="KW-0479">Metal-binding</keyword>
<evidence type="ECO:0000313" key="16">
    <source>
        <dbReference type="Proteomes" id="UP000324629"/>
    </source>
</evidence>
<evidence type="ECO:0000256" key="10">
    <source>
        <dbReference type="ARBA" id="ARBA00023242"/>
    </source>
</evidence>
<dbReference type="EMBL" id="QNGE01000270">
    <property type="protein sequence ID" value="KAA3681140.1"/>
    <property type="molecule type" value="Genomic_DNA"/>
</dbReference>
<protein>
    <submittedName>
        <fullName evidence="15">Tumor protein p63</fullName>
    </submittedName>
</protein>
<dbReference type="PANTHER" id="PTHR11447:SF16">
    <property type="entry name" value="P53 PROTEIN LONG FORM VARIANT 1"/>
    <property type="match status" value="1"/>
</dbReference>
<feature type="domain" description="p53 DNA-binding" evidence="14">
    <location>
        <begin position="207"/>
        <end position="374"/>
    </location>
</feature>
<keyword evidence="7" id="KW-0238">DNA-binding</keyword>
<keyword evidence="3" id="KW-0053">Apoptosis</keyword>
<evidence type="ECO:0000313" key="15">
    <source>
        <dbReference type="EMBL" id="KAA3681140.1"/>
    </source>
</evidence>
<feature type="compositionally biased region" description="Basic and acidic residues" evidence="13">
    <location>
        <begin position="367"/>
        <end position="376"/>
    </location>
</feature>
<gene>
    <name evidence="15" type="ORF">DEA37_0002613</name>
</gene>
<feature type="compositionally biased region" description="Basic and acidic residues" evidence="13">
    <location>
        <begin position="392"/>
        <end position="401"/>
    </location>
</feature>
<dbReference type="AlphaFoldDB" id="A0A5J4P127"/>